<feature type="transmembrane region" description="Helical" evidence="10">
    <location>
        <begin position="166"/>
        <end position="190"/>
    </location>
</feature>
<keyword evidence="5" id="KW-0571">Peptide transport</keyword>
<dbReference type="AlphaFoldDB" id="A0A9Q3BA75"/>
<comment type="caution">
    <text evidence="11">The sequence shown here is derived from an EMBL/GenBank/DDBJ whole genome shotgun (WGS) entry which is preliminary data.</text>
</comment>
<keyword evidence="3" id="KW-0813">Transport</keyword>
<dbReference type="OrthoDB" id="9986677at2759"/>
<evidence type="ECO:0000256" key="10">
    <source>
        <dbReference type="SAM" id="Phobius"/>
    </source>
</evidence>
<dbReference type="GO" id="GO:0035673">
    <property type="term" value="F:oligopeptide transmembrane transporter activity"/>
    <property type="evidence" value="ECO:0007669"/>
    <property type="project" value="InterPro"/>
</dbReference>
<evidence type="ECO:0000256" key="9">
    <source>
        <dbReference type="SAM" id="MobiDB-lite"/>
    </source>
</evidence>
<dbReference type="InterPro" id="IPR004813">
    <property type="entry name" value="OPT"/>
</dbReference>
<dbReference type="InterPro" id="IPR004648">
    <property type="entry name" value="Oligpept_transpt"/>
</dbReference>
<comment type="similarity">
    <text evidence="2">Belongs to the oligopeptide OPT transporter family.</text>
</comment>
<feature type="compositionally biased region" description="Basic and acidic residues" evidence="9">
    <location>
        <begin position="38"/>
        <end position="53"/>
    </location>
</feature>
<dbReference type="NCBIfam" id="TIGR00728">
    <property type="entry name" value="OPT_sfam"/>
    <property type="match status" value="1"/>
</dbReference>
<evidence type="ECO:0000256" key="3">
    <source>
        <dbReference type="ARBA" id="ARBA00022448"/>
    </source>
</evidence>
<feature type="transmembrane region" description="Helical" evidence="10">
    <location>
        <begin position="665"/>
        <end position="688"/>
    </location>
</feature>
<feature type="transmembrane region" description="Helical" evidence="10">
    <location>
        <begin position="589"/>
        <end position="612"/>
    </location>
</feature>
<evidence type="ECO:0000313" key="12">
    <source>
        <dbReference type="Proteomes" id="UP000765509"/>
    </source>
</evidence>
<name>A0A9Q3BA75_9BASI</name>
<evidence type="ECO:0000256" key="8">
    <source>
        <dbReference type="ARBA" id="ARBA00023136"/>
    </source>
</evidence>
<gene>
    <name evidence="11" type="ORF">O181_001040</name>
</gene>
<evidence type="ECO:0000256" key="4">
    <source>
        <dbReference type="ARBA" id="ARBA00022692"/>
    </source>
</evidence>
<keyword evidence="6" id="KW-0653">Protein transport</keyword>
<evidence type="ECO:0000256" key="2">
    <source>
        <dbReference type="ARBA" id="ARBA00008807"/>
    </source>
</evidence>
<dbReference type="Proteomes" id="UP000765509">
    <property type="component" value="Unassembled WGS sequence"/>
</dbReference>
<dbReference type="PANTHER" id="PTHR22601">
    <property type="entry name" value="ISP4 LIKE PROTEIN"/>
    <property type="match status" value="1"/>
</dbReference>
<evidence type="ECO:0000256" key="5">
    <source>
        <dbReference type="ARBA" id="ARBA00022856"/>
    </source>
</evidence>
<protein>
    <recommendedName>
        <fullName evidence="13">Oligopeptide transporter</fullName>
    </recommendedName>
</protein>
<feature type="transmembrane region" description="Helical" evidence="10">
    <location>
        <begin position="558"/>
        <end position="577"/>
    </location>
</feature>
<dbReference type="Pfam" id="PF03169">
    <property type="entry name" value="OPT"/>
    <property type="match status" value="1"/>
</dbReference>
<keyword evidence="8 10" id="KW-0472">Membrane</keyword>
<dbReference type="GO" id="GO:0015031">
    <property type="term" value="P:protein transport"/>
    <property type="evidence" value="ECO:0007669"/>
    <property type="project" value="UniProtKB-KW"/>
</dbReference>
<feature type="transmembrane region" description="Helical" evidence="10">
    <location>
        <begin position="408"/>
        <end position="430"/>
    </location>
</feature>
<keyword evidence="7 10" id="KW-1133">Transmembrane helix</keyword>
<feature type="transmembrane region" description="Helical" evidence="10">
    <location>
        <begin position="66"/>
        <end position="88"/>
    </location>
</feature>
<feature type="transmembrane region" description="Helical" evidence="10">
    <location>
        <begin position="632"/>
        <end position="653"/>
    </location>
</feature>
<evidence type="ECO:0000256" key="1">
    <source>
        <dbReference type="ARBA" id="ARBA00004141"/>
    </source>
</evidence>
<proteinExistence type="inferred from homology"/>
<reference evidence="11" key="1">
    <citation type="submission" date="2021-03" db="EMBL/GenBank/DDBJ databases">
        <title>Draft genome sequence of rust myrtle Austropuccinia psidii MF-1, a brazilian biotype.</title>
        <authorList>
            <person name="Quecine M.C."/>
            <person name="Pachon D.M.R."/>
            <person name="Bonatelli M.L."/>
            <person name="Correr F.H."/>
            <person name="Franceschini L.M."/>
            <person name="Leite T.F."/>
            <person name="Margarido G.R.A."/>
            <person name="Almeida C.A."/>
            <person name="Ferrarezi J.A."/>
            <person name="Labate C.A."/>
        </authorList>
    </citation>
    <scope>NUCLEOTIDE SEQUENCE</scope>
    <source>
        <strain evidence="11">MF-1</strain>
    </source>
</reference>
<dbReference type="EMBL" id="AVOT02000141">
    <property type="protein sequence ID" value="MBW0461325.1"/>
    <property type="molecule type" value="Genomic_DNA"/>
</dbReference>
<feature type="transmembrane region" description="Helical" evidence="10">
    <location>
        <begin position="437"/>
        <end position="465"/>
    </location>
</feature>
<evidence type="ECO:0000313" key="11">
    <source>
        <dbReference type="EMBL" id="MBW0461325.1"/>
    </source>
</evidence>
<feature type="transmembrane region" description="Helical" evidence="10">
    <location>
        <begin position="519"/>
        <end position="538"/>
    </location>
</feature>
<feature type="transmembrane region" description="Helical" evidence="10">
    <location>
        <begin position="235"/>
        <end position="256"/>
    </location>
</feature>
<keyword evidence="4 10" id="KW-0812">Transmembrane</keyword>
<organism evidence="11 12">
    <name type="scientific">Austropuccinia psidii MF-1</name>
    <dbReference type="NCBI Taxonomy" id="1389203"/>
    <lineage>
        <taxon>Eukaryota</taxon>
        <taxon>Fungi</taxon>
        <taxon>Dikarya</taxon>
        <taxon>Basidiomycota</taxon>
        <taxon>Pucciniomycotina</taxon>
        <taxon>Pucciniomycetes</taxon>
        <taxon>Pucciniales</taxon>
        <taxon>Sphaerophragmiaceae</taxon>
        <taxon>Austropuccinia</taxon>
    </lineage>
</organism>
<evidence type="ECO:0000256" key="6">
    <source>
        <dbReference type="ARBA" id="ARBA00022927"/>
    </source>
</evidence>
<feature type="transmembrane region" description="Helical" evidence="10">
    <location>
        <begin position="304"/>
        <end position="323"/>
    </location>
</feature>
<dbReference type="GO" id="GO:0016020">
    <property type="term" value="C:membrane"/>
    <property type="evidence" value="ECO:0007669"/>
    <property type="project" value="UniProtKB-SubCell"/>
</dbReference>
<accession>A0A9Q3BA75</accession>
<feature type="region of interest" description="Disordered" evidence="9">
    <location>
        <begin position="27"/>
        <end position="53"/>
    </location>
</feature>
<feature type="transmembrane region" description="Helical" evidence="10">
    <location>
        <begin position="100"/>
        <end position="122"/>
    </location>
</feature>
<evidence type="ECO:0008006" key="13">
    <source>
        <dbReference type="Google" id="ProtNLM"/>
    </source>
</evidence>
<sequence length="721" mass="78708">MEGTKMNSLSATWDEPISNEVYLSTGGFSTDSGWSTTPKKESSKTSDVKDKDAKFPLDDDSDAPIITLRSCMVGFLVSLFGAAVTQLFIFKPVHLQIQPLFIQILAMLLGRALQLIPGPAWWNPGPFSMKETVFGSITATSASVGAFAVESFAVQELYFNHQTNTLLAFAILLSSQMIGYGWAGLLQPILVYPSQMVYPEVLPSVTLFHSLFSDSSEAKDQLHFFKRAFFAMGSYAIFPTYVAPAIQALSVFCLSLPKIQTVTNLFGGAEPFEGLGFLSISGDWALVGTHGPFYTPRSAQIHHIIAALIAIILFSLAYSNSWYDGGLAQQFPFMTVSLLLQNGKPYPIKKVIKADGTPNEEAIKSLGFPHLTATDVLTQVLSSLAATSAITHINLDPHRLVCEKYGDFPIWGFVAISFVSICLALLASTLSHSGLSVLGLVVAIMVSNALTIALGFLIAITGFSLQALSVVQTIGGLLFPGNALGNMWFTVYGGSTVMQSTHMLKDLKLGQYMHLPQKHVVTSQILGTFIGLFVNYGVMKLLVRTQREALLSPGGNGVFSGFMVAALNSRAICWGIFSRKLFLANQKYGIISLAMIVGFVLPITFFIVHRFFPRLKLNSINIPLLLGSISSNFWGAAAGRFVNILIGLGSQFWARKYKPQWYKKYNYVLSAALDGGAQLTILFFAMVFQGGFGYTIKFPTYFLNPNESIPKDYCFVPPRGN</sequence>
<keyword evidence="12" id="KW-1185">Reference proteome</keyword>
<feature type="transmembrane region" description="Helical" evidence="10">
    <location>
        <begin position="134"/>
        <end position="154"/>
    </location>
</feature>
<evidence type="ECO:0000256" key="7">
    <source>
        <dbReference type="ARBA" id="ARBA00022989"/>
    </source>
</evidence>
<feature type="transmembrane region" description="Helical" evidence="10">
    <location>
        <begin position="477"/>
        <end position="498"/>
    </location>
</feature>
<comment type="subcellular location">
    <subcellularLocation>
        <location evidence="1">Membrane</location>
        <topology evidence="1">Multi-pass membrane protein</topology>
    </subcellularLocation>
</comment>